<dbReference type="SMART" id="SM00830">
    <property type="entry name" value="CM_2"/>
    <property type="match status" value="1"/>
</dbReference>
<feature type="domain" description="Chorismate mutase" evidence="4">
    <location>
        <begin position="1"/>
        <end position="90"/>
    </location>
</feature>
<evidence type="ECO:0000313" key="5">
    <source>
        <dbReference type="EMBL" id="SBP87500.1"/>
    </source>
</evidence>
<accession>A0A238D2U5</accession>
<dbReference type="Gene3D" id="1.20.59.10">
    <property type="entry name" value="Chorismate mutase"/>
    <property type="match status" value="1"/>
</dbReference>
<evidence type="ECO:0000313" key="6">
    <source>
        <dbReference type="Proteomes" id="UP000214566"/>
    </source>
</evidence>
<protein>
    <recommendedName>
        <fullName evidence="1">chorismate mutase</fullName>
        <ecNumber evidence="1">5.4.99.5</ecNumber>
    </recommendedName>
</protein>
<reference evidence="5 6" key="1">
    <citation type="submission" date="2016-06" db="EMBL/GenBank/DDBJ databases">
        <authorList>
            <person name="Kjaerup R.B."/>
            <person name="Dalgaard T.S."/>
            <person name="Juul-Madsen H.R."/>
        </authorList>
    </citation>
    <scope>NUCLEOTIDE SEQUENCE [LARGE SCALE GENOMIC DNA]</scope>
    <source>
        <strain evidence="5 6">DSM 16361</strain>
    </source>
</reference>
<dbReference type="PROSITE" id="PS51168">
    <property type="entry name" value="CHORISMATE_MUT_2"/>
    <property type="match status" value="1"/>
</dbReference>
<evidence type="ECO:0000256" key="2">
    <source>
        <dbReference type="ARBA" id="ARBA00023235"/>
    </source>
</evidence>
<dbReference type="PANTHER" id="PTHR38041">
    <property type="entry name" value="CHORISMATE MUTASE"/>
    <property type="match status" value="1"/>
</dbReference>
<dbReference type="SUPFAM" id="SSF48600">
    <property type="entry name" value="Chorismate mutase II"/>
    <property type="match status" value="1"/>
</dbReference>
<sequence>MQRMLQTLRSEIDRIDGQIIELLARRFAVTRQVGQLKAHHALPAVDAERESAQQLRYEQLARANGLDPALVTGLFRDIIAAVVRQHGEAITPERPGSSQPPRSRKDHGNER</sequence>
<evidence type="ECO:0000259" key="4">
    <source>
        <dbReference type="PROSITE" id="PS51168"/>
    </source>
</evidence>
<dbReference type="EMBL" id="FLMQ01000055">
    <property type="protein sequence ID" value="SBP87500.1"/>
    <property type="molecule type" value="Genomic_DNA"/>
</dbReference>
<evidence type="ECO:0000256" key="1">
    <source>
        <dbReference type="ARBA" id="ARBA00012404"/>
    </source>
</evidence>
<dbReference type="AlphaFoldDB" id="A0A238D2U5"/>
<dbReference type="PANTHER" id="PTHR38041:SF1">
    <property type="entry name" value="CHORISMATE MUTASE"/>
    <property type="match status" value="1"/>
</dbReference>
<gene>
    <name evidence="5" type="ORF">THIARS_60213</name>
</gene>
<dbReference type="Pfam" id="PF01817">
    <property type="entry name" value="CM_2"/>
    <property type="match status" value="1"/>
</dbReference>
<dbReference type="GO" id="GO:0046417">
    <property type="term" value="P:chorismate metabolic process"/>
    <property type="evidence" value="ECO:0007669"/>
    <property type="project" value="InterPro"/>
</dbReference>
<dbReference type="InterPro" id="IPR002701">
    <property type="entry name" value="CM_II_prokaryot"/>
</dbReference>
<dbReference type="EC" id="5.4.99.5" evidence="1"/>
<dbReference type="OrthoDB" id="9802281at2"/>
<feature type="region of interest" description="Disordered" evidence="3">
    <location>
        <begin position="87"/>
        <end position="111"/>
    </location>
</feature>
<dbReference type="InterPro" id="IPR036263">
    <property type="entry name" value="Chorismate_II_sf"/>
</dbReference>
<dbReference type="InterPro" id="IPR036979">
    <property type="entry name" value="CM_dom_sf"/>
</dbReference>
<keyword evidence="2" id="KW-0413">Isomerase</keyword>
<keyword evidence="6" id="KW-1185">Reference proteome</keyword>
<proteinExistence type="predicted"/>
<dbReference type="GO" id="GO:0009697">
    <property type="term" value="P:salicylic acid biosynthetic process"/>
    <property type="evidence" value="ECO:0007669"/>
    <property type="project" value="TreeGrafter"/>
</dbReference>
<name>A0A238D2U5_THIDL</name>
<organism evidence="5 6">
    <name type="scientific">Thiomonas delicata</name>
    <name type="common">Thiomonas cuprina</name>
    <dbReference type="NCBI Taxonomy" id="364030"/>
    <lineage>
        <taxon>Bacteria</taxon>
        <taxon>Pseudomonadati</taxon>
        <taxon>Pseudomonadota</taxon>
        <taxon>Betaproteobacteria</taxon>
        <taxon>Burkholderiales</taxon>
        <taxon>Thiomonas</taxon>
    </lineage>
</organism>
<dbReference type="Proteomes" id="UP000214566">
    <property type="component" value="Unassembled WGS sequence"/>
</dbReference>
<dbReference type="GO" id="GO:0004106">
    <property type="term" value="F:chorismate mutase activity"/>
    <property type="evidence" value="ECO:0007669"/>
    <property type="project" value="UniProtKB-EC"/>
</dbReference>
<dbReference type="InterPro" id="IPR051331">
    <property type="entry name" value="Chorismate_mutase-related"/>
</dbReference>
<evidence type="ECO:0000256" key="3">
    <source>
        <dbReference type="SAM" id="MobiDB-lite"/>
    </source>
</evidence>